<dbReference type="InterPro" id="IPR027417">
    <property type="entry name" value="P-loop_NTPase"/>
</dbReference>
<dbReference type="OrthoDB" id="5077950at2"/>
<keyword evidence="2" id="KW-1185">Reference proteome</keyword>
<dbReference type="AlphaFoldDB" id="A0A5F0D2F9"/>
<proteinExistence type="predicted"/>
<evidence type="ECO:0008006" key="3">
    <source>
        <dbReference type="Google" id="ProtNLM"/>
    </source>
</evidence>
<comment type="caution">
    <text evidence="1">The sequence shown here is derived from an EMBL/GenBank/DDBJ whole genome shotgun (WGS) entry which is preliminary data.</text>
</comment>
<evidence type="ECO:0000313" key="1">
    <source>
        <dbReference type="EMBL" id="TFB88621.1"/>
    </source>
</evidence>
<sequence>MELVDLDDLDELARLKAMTPARHPIQPQQLWIADALNMPYDSYVVEIMRRASKTTTIFAWLLGRMKSRPGYQVTFSAQSGTAGSRRLREWAGILDAVNPIDDANLPPWMRGRPRAPTKAAQRAVALFGEDVLPASATPQGRGFRIMRGEVGKGIYFDNGSSFLVLKPEADAYRGEAADVSWLDEAQEIDPAEGAELLAGIVPLQDTKMDSAIVISGTAGEARVGVLWDILDRLRNASPDIGGVDYCAPEDTSWEVIEDEDQAMELLKQHHPGIGTLTTLEKMRKNWRALPKPQWAREYLSLWPETFGTRAIDPTLWANATAGRHVPIPARVAFGMAIKPGGGVACLAAAWRNSRGKAYVEIIEHRSGTDWMPIRAQELTRKYRGSTIAYDDIGEGKATATEMQLLTPRPRLRVQTYREIAAGCVQILRELERNNLIHFDDPGLNAAVDNAAKREVRGDQGVWLWTPKRSGESTVLPDITTLDAATRALRNWDQHFAGKASSTTPIMGK</sequence>
<dbReference type="Proteomes" id="UP000297654">
    <property type="component" value="Unassembled WGS sequence"/>
</dbReference>
<name>A0A5F0D2F9_9MICO</name>
<reference evidence="1 2" key="1">
    <citation type="submission" date="2019-03" db="EMBL/GenBank/DDBJ databases">
        <title>Genomics of glacier-inhabiting Cryobacterium strains.</title>
        <authorList>
            <person name="Liu Q."/>
            <person name="Xin Y.-H."/>
        </authorList>
    </citation>
    <scope>NUCLEOTIDE SEQUENCE [LARGE SCALE GENOMIC DNA]</scope>
    <source>
        <strain evidence="1 2">Hh15</strain>
    </source>
</reference>
<organism evidence="1 2">
    <name type="scientific">Cryobacterium luteum</name>
    <dbReference type="NCBI Taxonomy" id="1424661"/>
    <lineage>
        <taxon>Bacteria</taxon>
        <taxon>Bacillati</taxon>
        <taxon>Actinomycetota</taxon>
        <taxon>Actinomycetes</taxon>
        <taxon>Micrococcales</taxon>
        <taxon>Microbacteriaceae</taxon>
        <taxon>Cryobacterium</taxon>
    </lineage>
</organism>
<gene>
    <name evidence="1" type="ORF">E3O10_12645</name>
</gene>
<evidence type="ECO:0000313" key="2">
    <source>
        <dbReference type="Proteomes" id="UP000297654"/>
    </source>
</evidence>
<dbReference type="EMBL" id="SOFF01000031">
    <property type="protein sequence ID" value="TFB88621.1"/>
    <property type="molecule type" value="Genomic_DNA"/>
</dbReference>
<accession>A0A5F0D2F9</accession>
<dbReference type="Gene3D" id="3.40.50.300">
    <property type="entry name" value="P-loop containing nucleotide triphosphate hydrolases"/>
    <property type="match status" value="1"/>
</dbReference>
<protein>
    <recommendedName>
        <fullName evidence="3">Terminase</fullName>
    </recommendedName>
</protein>
<dbReference type="RefSeq" id="WP_134450405.1">
    <property type="nucleotide sequence ID" value="NZ_FOCN01000001.1"/>
</dbReference>